<dbReference type="EMBL" id="JACJFM010000008">
    <property type="protein sequence ID" value="MBB1486677.1"/>
    <property type="molecule type" value="Genomic_DNA"/>
</dbReference>
<protein>
    <recommendedName>
        <fullName evidence="8">Oligopeptide/dipeptide ABC transporter C-terminal domain-containing protein</fullName>
    </recommendedName>
</protein>
<dbReference type="InterPro" id="IPR050388">
    <property type="entry name" value="ABC_Ni/Peptide_Import"/>
</dbReference>
<dbReference type="RefSeq" id="WP_182808455.1">
    <property type="nucleotide sequence ID" value="NZ_JACJFM010000008.1"/>
</dbReference>
<evidence type="ECO:0008006" key="8">
    <source>
        <dbReference type="Google" id="ProtNLM"/>
    </source>
</evidence>
<dbReference type="PANTHER" id="PTHR43297:SF2">
    <property type="entry name" value="DIPEPTIDE TRANSPORT ATP-BINDING PROTEIN DPPD"/>
    <property type="match status" value="1"/>
</dbReference>
<evidence type="ECO:0000256" key="4">
    <source>
        <dbReference type="ARBA" id="ARBA00022475"/>
    </source>
</evidence>
<evidence type="ECO:0000256" key="2">
    <source>
        <dbReference type="ARBA" id="ARBA00005417"/>
    </source>
</evidence>
<evidence type="ECO:0000256" key="5">
    <source>
        <dbReference type="ARBA" id="ARBA00023136"/>
    </source>
</evidence>
<evidence type="ECO:0000313" key="7">
    <source>
        <dbReference type="Proteomes" id="UP000565262"/>
    </source>
</evidence>
<evidence type="ECO:0000256" key="3">
    <source>
        <dbReference type="ARBA" id="ARBA00022448"/>
    </source>
</evidence>
<dbReference type="SUPFAM" id="SSF52540">
    <property type="entry name" value="P-loop containing nucleoside triphosphate hydrolases"/>
    <property type="match status" value="1"/>
</dbReference>
<keyword evidence="7" id="KW-1185">Reference proteome</keyword>
<dbReference type="Proteomes" id="UP000565262">
    <property type="component" value="Unassembled WGS sequence"/>
</dbReference>
<evidence type="ECO:0000313" key="6">
    <source>
        <dbReference type="EMBL" id="MBB1486677.1"/>
    </source>
</evidence>
<dbReference type="InterPro" id="IPR027417">
    <property type="entry name" value="P-loop_NTPase"/>
</dbReference>
<comment type="caution">
    <text evidence="6">The sequence shown here is derived from an EMBL/GenBank/DDBJ whole genome shotgun (WGS) entry which is preliminary data.</text>
</comment>
<accession>A0A839IQG2</accession>
<gene>
    <name evidence="6" type="ORF">H4O21_08660</name>
</gene>
<keyword evidence="5" id="KW-0472">Membrane</keyword>
<dbReference type="Gene3D" id="3.40.50.300">
    <property type="entry name" value="P-loop containing nucleotide triphosphate hydrolases"/>
    <property type="match status" value="1"/>
</dbReference>
<keyword evidence="4" id="KW-1003">Cell membrane</keyword>
<name>A0A839IQG2_9GAMM</name>
<sequence length="66" mass="7512">MTVLFITHDLGVVHQFADRVCVMRHGELVETGQTDQVLRNPSTLIPKSYWPLIRKSPSPRSARMPP</sequence>
<comment type="subcellular location">
    <subcellularLocation>
        <location evidence="1">Membrane</location>
    </subcellularLocation>
</comment>
<dbReference type="AlphaFoldDB" id="A0A839IQG2"/>
<comment type="similarity">
    <text evidence="2">Belongs to the ABC transporter superfamily.</text>
</comment>
<evidence type="ECO:0000256" key="1">
    <source>
        <dbReference type="ARBA" id="ARBA00004370"/>
    </source>
</evidence>
<dbReference type="PANTHER" id="PTHR43297">
    <property type="entry name" value="OLIGOPEPTIDE TRANSPORT ATP-BINDING PROTEIN APPD"/>
    <property type="match status" value="1"/>
</dbReference>
<proteinExistence type="inferred from homology"/>
<keyword evidence="3" id="KW-0813">Transport</keyword>
<organism evidence="6 7">
    <name type="scientific">Oceanospirillum sediminis</name>
    <dbReference type="NCBI Taxonomy" id="2760088"/>
    <lineage>
        <taxon>Bacteria</taxon>
        <taxon>Pseudomonadati</taxon>
        <taxon>Pseudomonadota</taxon>
        <taxon>Gammaproteobacteria</taxon>
        <taxon>Oceanospirillales</taxon>
        <taxon>Oceanospirillaceae</taxon>
        <taxon>Oceanospirillum</taxon>
    </lineage>
</organism>
<dbReference type="GO" id="GO:0016020">
    <property type="term" value="C:membrane"/>
    <property type="evidence" value="ECO:0007669"/>
    <property type="project" value="UniProtKB-SubCell"/>
</dbReference>
<reference evidence="6 7" key="1">
    <citation type="submission" date="2020-08" db="EMBL/GenBank/DDBJ databases">
        <title>Oceanospirillum sp. nov. isolated from marine sediment.</title>
        <authorList>
            <person name="Ji X."/>
        </authorList>
    </citation>
    <scope>NUCLEOTIDE SEQUENCE [LARGE SCALE GENOMIC DNA]</scope>
    <source>
        <strain evidence="6 7">D5</strain>
    </source>
</reference>